<dbReference type="Pfam" id="PF07228">
    <property type="entry name" value="SpoIIE"/>
    <property type="match status" value="1"/>
</dbReference>
<dbReference type="RefSeq" id="WP_218319698.1">
    <property type="nucleotide sequence ID" value="NZ_JAEEGC010000029.1"/>
</dbReference>
<evidence type="ECO:0000256" key="1">
    <source>
        <dbReference type="ARBA" id="ARBA00022801"/>
    </source>
</evidence>
<accession>A0A949WUJ8</accession>
<evidence type="ECO:0000313" key="5">
    <source>
        <dbReference type="Proteomes" id="UP000694308"/>
    </source>
</evidence>
<dbReference type="InterPro" id="IPR001932">
    <property type="entry name" value="PPM-type_phosphatase-like_dom"/>
</dbReference>
<comment type="caution">
    <text evidence="4">The sequence shown here is derived from an EMBL/GenBank/DDBJ whole genome shotgun (WGS) entry which is preliminary data.</text>
</comment>
<dbReference type="AlphaFoldDB" id="A0A949WUJ8"/>
<proteinExistence type="predicted"/>
<dbReference type="PANTHER" id="PTHR43156:SF9">
    <property type="entry name" value="HAMP DOMAIN-CONTAINING PROTEIN"/>
    <property type="match status" value="1"/>
</dbReference>
<evidence type="ECO:0000256" key="2">
    <source>
        <dbReference type="SAM" id="Coils"/>
    </source>
</evidence>
<protein>
    <submittedName>
        <fullName evidence="4">SpoIIE family protein phosphatase</fullName>
    </submittedName>
</protein>
<dbReference type="InterPro" id="IPR052016">
    <property type="entry name" value="Bact_Sigma-Reg"/>
</dbReference>
<feature type="domain" description="PPM-type phosphatase" evidence="3">
    <location>
        <begin position="228"/>
        <end position="458"/>
    </location>
</feature>
<keyword evidence="2" id="KW-0175">Coiled coil</keyword>
<dbReference type="PANTHER" id="PTHR43156">
    <property type="entry name" value="STAGE II SPORULATION PROTEIN E-RELATED"/>
    <property type="match status" value="1"/>
</dbReference>
<sequence>MNVDNDIYEQSVTDNMELNKEVLEILNRNLHEQKAMNWVLGEVIKVSSNLSSFVGLMEIITDMLMGVMGLDTCTIWIRQNVGFKCYSRSIYNENVFGTEDSTDLPQYFMRIKNPSLFNLDNDEYKFIRGKNVKSILLVPLDDFKNKNRIGVIVAEHHSKEYFTKSKMDFFYTLAIQISIASENAKLFEEERKKSEDEIKKKNDLIIENINYASVIQNSLLPDLSFIKKYAKDAFIIWKPRDIVGGDIYWFIPQKNGFCTAIIDCTGHGVSGAFVTIAVNQILNQILKEGETQSASEVLNKLNTIFRDTFYKFNNIEHFHAGLDIGICIVDKKLKKLIYSGAHISLFYYSKGELKEIRGINRSIGYGMERKIHKKPKEFTDIVIDYLPGDVFYMTTDGLIDQNGEENIYPYGIDNFIKVLENVNRLPFEKQKQKIWNSIDEYMGNEEQRDDITLIGIKPD</sequence>
<keyword evidence="5" id="KW-1185">Reference proteome</keyword>
<dbReference type="Proteomes" id="UP000694308">
    <property type="component" value="Unassembled WGS sequence"/>
</dbReference>
<feature type="coiled-coil region" evidence="2">
    <location>
        <begin position="177"/>
        <end position="204"/>
    </location>
</feature>
<dbReference type="InterPro" id="IPR003018">
    <property type="entry name" value="GAF"/>
</dbReference>
<gene>
    <name evidence="4" type="ORF">I6U48_06980</name>
</gene>
<keyword evidence="1" id="KW-0378">Hydrolase</keyword>
<evidence type="ECO:0000259" key="3">
    <source>
        <dbReference type="SMART" id="SM00331"/>
    </source>
</evidence>
<dbReference type="SMART" id="SM00331">
    <property type="entry name" value="PP2C_SIG"/>
    <property type="match status" value="1"/>
</dbReference>
<dbReference type="EMBL" id="JAEEGC010000029">
    <property type="protein sequence ID" value="MBV7272662.1"/>
    <property type="molecule type" value="Genomic_DNA"/>
</dbReference>
<dbReference type="GO" id="GO:0016791">
    <property type="term" value="F:phosphatase activity"/>
    <property type="evidence" value="ECO:0007669"/>
    <property type="project" value="TreeGrafter"/>
</dbReference>
<name>A0A949WUJ8_9CLOT</name>
<evidence type="ECO:0000313" key="4">
    <source>
        <dbReference type="EMBL" id="MBV7272662.1"/>
    </source>
</evidence>
<reference evidence="4" key="1">
    <citation type="submission" date="2020-12" db="EMBL/GenBank/DDBJ databases">
        <title>Clostridium thailandense sp. nov., a novel acetogenic bacterium isolated from peat land soil in Thailand.</title>
        <authorList>
            <person name="Chaikitkaew S."/>
            <person name="Birkeland N.K."/>
        </authorList>
    </citation>
    <scope>NUCLEOTIDE SEQUENCE</scope>
    <source>
        <strain evidence="4">PL3</strain>
    </source>
</reference>
<organism evidence="4 5">
    <name type="scientific">Clostridium thailandense</name>
    <dbReference type="NCBI Taxonomy" id="2794346"/>
    <lineage>
        <taxon>Bacteria</taxon>
        <taxon>Bacillati</taxon>
        <taxon>Bacillota</taxon>
        <taxon>Clostridia</taxon>
        <taxon>Eubacteriales</taxon>
        <taxon>Clostridiaceae</taxon>
        <taxon>Clostridium</taxon>
    </lineage>
</organism>
<dbReference type="Pfam" id="PF01590">
    <property type="entry name" value="GAF"/>
    <property type="match status" value="1"/>
</dbReference>